<keyword evidence="2" id="KW-1185">Reference proteome</keyword>
<name>A0A9D5CMI0_9LILI</name>
<sequence>MVTPIANSRYSLHLVFSTEKPKHWVLSVIYNSQNIHLQKVLWRDLTGISTLNLPWILTGDFNAILTNEEHRGRGFDHYSIKSKIFNEFVIANHLQDFGFYGSPYTWCNNQQGLARRWARLDRFLANSDWLNNFDSYITKHLPRTASDHSPLFLNAKFFCQPKYKVFRFENYWFDYEKCHQNVYKAWSCSTNGSPMHAFNHHISKTRDYLAKWKAKGISSLDRDIGKTKEEITHLESLEASSIFFNLSSLVLRGLYSKHSALLRQNAIKWAQRARLMWLRNGDYNTSFFHKQARARNHRNKISAITDDQGNLQTDHQNIAKAFTEFYAKLWTTYSNTSIEDLIVSMPNDLPALTDRYNEILTRPVTPLEIYQTLKSMPKGKSPGPDGFNVEFYLYYWEIVKDSLLSAVSHFFQTTSLPNAWAELSLS</sequence>
<organism evidence="1 2">
    <name type="scientific">Dioscorea zingiberensis</name>
    <dbReference type="NCBI Taxonomy" id="325984"/>
    <lineage>
        <taxon>Eukaryota</taxon>
        <taxon>Viridiplantae</taxon>
        <taxon>Streptophyta</taxon>
        <taxon>Embryophyta</taxon>
        <taxon>Tracheophyta</taxon>
        <taxon>Spermatophyta</taxon>
        <taxon>Magnoliopsida</taxon>
        <taxon>Liliopsida</taxon>
        <taxon>Dioscoreales</taxon>
        <taxon>Dioscoreaceae</taxon>
        <taxon>Dioscorea</taxon>
    </lineage>
</organism>
<dbReference type="AlphaFoldDB" id="A0A9D5CMI0"/>
<dbReference type="OrthoDB" id="756438at2759"/>
<evidence type="ECO:0008006" key="3">
    <source>
        <dbReference type="Google" id="ProtNLM"/>
    </source>
</evidence>
<evidence type="ECO:0000313" key="1">
    <source>
        <dbReference type="EMBL" id="KAJ0975083.1"/>
    </source>
</evidence>
<accession>A0A9D5CMI0</accession>
<dbReference type="EMBL" id="JAGGNH010000004">
    <property type="protein sequence ID" value="KAJ0975083.1"/>
    <property type="molecule type" value="Genomic_DNA"/>
</dbReference>
<reference evidence="1" key="1">
    <citation type="submission" date="2021-03" db="EMBL/GenBank/DDBJ databases">
        <authorList>
            <person name="Li Z."/>
            <person name="Yang C."/>
        </authorList>
    </citation>
    <scope>NUCLEOTIDE SEQUENCE</scope>
    <source>
        <strain evidence="1">Dzin_1.0</strain>
        <tissue evidence="1">Leaf</tissue>
    </source>
</reference>
<gene>
    <name evidence="1" type="ORF">J5N97_017048</name>
</gene>
<dbReference type="Gene3D" id="3.60.10.10">
    <property type="entry name" value="Endonuclease/exonuclease/phosphatase"/>
    <property type="match status" value="1"/>
</dbReference>
<evidence type="ECO:0000313" key="2">
    <source>
        <dbReference type="Proteomes" id="UP001085076"/>
    </source>
</evidence>
<dbReference type="PANTHER" id="PTHR33710:SF71">
    <property type="entry name" value="ENDONUCLEASE_EXONUCLEASE_PHOSPHATASE DOMAIN-CONTAINING PROTEIN"/>
    <property type="match status" value="1"/>
</dbReference>
<reference evidence="1" key="2">
    <citation type="journal article" date="2022" name="Hortic Res">
        <title>The genome of Dioscorea zingiberensis sheds light on the biosynthesis, origin and evolution of the medicinally important diosgenin saponins.</title>
        <authorList>
            <person name="Li Y."/>
            <person name="Tan C."/>
            <person name="Li Z."/>
            <person name="Guo J."/>
            <person name="Li S."/>
            <person name="Chen X."/>
            <person name="Wang C."/>
            <person name="Dai X."/>
            <person name="Yang H."/>
            <person name="Song W."/>
            <person name="Hou L."/>
            <person name="Xu J."/>
            <person name="Tong Z."/>
            <person name="Xu A."/>
            <person name="Yuan X."/>
            <person name="Wang W."/>
            <person name="Yang Q."/>
            <person name="Chen L."/>
            <person name="Sun Z."/>
            <person name="Wang K."/>
            <person name="Pan B."/>
            <person name="Chen J."/>
            <person name="Bao Y."/>
            <person name="Liu F."/>
            <person name="Qi X."/>
            <person name="Gang D.R."/>
            <person name="Wen J."/>
            <person name="Li J."/>
        </authorList>
    </citation>
    <scope>NUCLEOTIDE SEQUENCE</scope>
    <source>
        <strain evidence="1">Dzin_1.0</strain>
    </source>
</reference>
<proteinExistence type="predicted"/>
<dbReference type="Proteomes" id="UP001085076">
    <property type="component" value="Miscellaneous, Linkage group lg04"/>
</dbReference>
<dbReference type="InterPro" id="IPR036691">
    <property type="entry name" value="Endo/exonu/phosph_ase_sf"/>
</dbReference>
<dbReference type="SUPFAM" id="SSF56219">
    <property type="entry name" value="DNase I-like"/>
    <property type="match status" value="1"/>
</dbReference>
<dbReference type="PANTHER" id="PTHR33710">
    <property type="entry name" value="BNAC02G09200D PROTEIN"/>
    <property type="match status" value="1"/>
</dbReference>
<comment type="caution">
    <text evidence="1">The sequence shown here is derived from an EMBL/GenBank/DDBJ whole genome shotgun (WGS) entry which is preliminary data.</text>
</comment>
<protein>
    <recommendedName>
        <fullName evidence="3">Reverse transcriptase</fullName>
    </recommendedName>
</protein>